<protein>
    <recommendedName>
        <fullName evidence="2">Peptidase C14 caspase domain-containing protein</fullName>
    </recommendedName>
</protein>
<sequence>MEDYLINDLHVPNDRIQCLVSPHPNSPLNINASDIRVPSRAEIVSTLLGLINKTEIQFGDNIVIYFSGHGSSYECHGQEHQGDPHHVCQCAIEAICPSDRNTTDGNGAIITDITDRELNAILTQICRAKGQKITVILDCCFSASLTRAPMLVMAGVRSIPQLQQRALDDALRIAHATLGSLPGYKSVSDREWCPDMDSHVVLAACSEHEFAKEERGPGGDTNGVFTIALLRALRSDLRDDVTYESLLSLLTASPTQTPVVAGTHRADRLWYRE</sequence>
<accession>A0AA39J908</accession>
<proteinExistence type="inferred from homology"/>
<dbReference type="EMBL" id="JAUEPT010000044">
    <property type="protein sequence ID" value="KAK0438263.1"/>
    <property type="molecule type" value="Genomic_DNA"/>
</dbReference>
<gene>
    <name evidence="3" type="ORF">EV421DRAFT_1825540</name>
</gene>
<evidence type="ECO:0000259" key="2">
    <source>
        <dbReference type="Pfam" id="PF00656"/>
    </source>
</evidence>
<evidence type="ECO:0000313" key="3">
    <source>
        <dbReference type="EMBL" id="KAK0438263.1"/>
    </source>
</evidence>
<evidence type="ECO:0000256" key="1">
    <source>
        <dbReference type="ARBA" id="ARBA00009005"/>
    </source>
</evidence>
<dbReference type="Gene3D" id="3.40.50.1460">
    <property type="match status" value="1"/>
</dbReference>
<dbReference type="GO" id="GO:0004197">
    <property type="term" value="F:cysteine-type endopeptidase activity"/>
    <property type="evidence" value="ECO:0007669"/>
    <property type="project" value="InterPro"/>
</dbReference>
<dbReference type="InterPro" id="IPR011600">
    <property type="entry name" value="Pept_C14_caspase"/>
</dbReference>
<keyword evidence="4" id="KW-1185">Reference proteome</keyword>
<feature type="domain" description="Peptidase C14 caspase" evidence="2">
    <location>
        <begin position="36"/>
        <end position="248"/>
    </location>
</feature>
<dbReference type="InterPro" id="IPR050452">
    <property type="entry name" value="Metacaspase"/>
</dbReference>
<evidence type="ECO:0000313" key="4">
    <source>
        <dbReference type="Proteomes" id="UP001175226"/>
    </source>
</evidence>
<dbReference type="GO" id="GO:0006508">
    <property type="term" value="P:proteolysis"/>
    <property type="evidence" value="ECO:0007669"/>
    <property type="project" value="InterPro"/>
</dbReference>
<reference evidence="3" key="1">
    <citation type="submission" date="2023-06" db="EMBL/GenBank/DDBJ databases">
        <authorList>
            <consortium name="Lawrence Berkeley National Laboratory"/>
            <person name="Ahrendt S."/>
            <person name="Sahu N."/>
            <person name="Indic B."/>
            <person name="Wong-Bajracharya J."/>
            <person name="Merenyi Z."/>
            <person name="Ke H.-M."/>
            <person name="Monk M."/>
            <person name="Kocsube S."/>
            <person name="Drula E."/>
            <person name="Lipzen A."/>
            <person name="Balint B."/>
            <person name="Henrissat B."/>
            <person name="Andreopoulos B."/>
            <person name="Martin F.M."/>
            <person name="Harder C.B."/>
            <person name="Rigling D."/>
            <person name="Ford K.L."/>
            <person name="Foster G.D."/>
            <person name="Pangilinan J."/>
            <person name="Papanicolaou A."/>
            <person name="Barry K."/>
            <person name="LaButti K."/>
            <person name="Viragh M."/>
            <person name="Koriabine M."/>
            <person name="Yan M."/>
            <person name="Riley R."/>
            <person name="Champramary S."/>
            <person name="Plett K.L."/>
            <person name="Tsai I.J."/>
            <person name="Slot J."/>
            <person name="Sipos G."/>
            <person name="Plett J."/>
            <person name="Nagy L.G."/>
            <person name="Grigoriev I.V."/>
        </authorList>
    </citation>
    <scope>NUCLEOTIDE SEQUENCE</scope>
    <source>
        <strain evidence="3">FPL87.14</strain>
    </source>
</reference>
<dbReference type="Pfam" id="PF00656">
    <property type="entry name" value="Peptidase_C14"/>
    <property type="match status" value="1"/>
</dbReference>
<dbReference type="Proteomes" id="UP001175226">
    <property type="component" value="Unassembled WGS sequence"/>
</dbReference>
<organism evidence="3 4">
    <name type="scientific">Armillaria borealis</name>
    <dbReference type="NCBI Taxonomy" id="47425"/>
    <lineage>
        <taxon>Eukaryota</taxon>
        <taxon>Fungi</taxon>
        <taxon>Dikarya</taxon>
        <taxon>Basidiomycota</taxon>
        <taxon>Agaricomycotina</taxon>
        <taxon>Agaricomycetes</taxon>
        <taxon>Agaricomycetidae</taxon>
        <taxon>Agaricales</taxon>
        <taxon>Marasmiineae</taxon>
        <taxon>Physalacriaceae</taxon>
        <taxon>Armillaria</taxon>
    </lineage>
</organism>
<dbReference type="GO" id="GO:0005737">
    <property type="term" value="C:cytoplasm"/>
    <property type="evidence" value="ECO:0007669"/>
    <property type="project" value="TreeGrafter"/>
</dbReference>
<name>A0AA39J908_9AGAR</name>
<comment type="similarity">
    <text evidence="1">Belongs to the peptidase C14B family.</text>
</comment>
<dbReference type="PANTHER" id="PTHR48104:SF30">
    <property type="entry name" value="METACASPASE-1"/>
    <property type="match status" value="1"/>
</dbReference>
<dbReference type="PANTHER" id="PTHR48104">
    <property type="entry name" value="METACASPASE-4"/>
    <property type="match status" value="1"/>
</dbReference>
<comment type="caution">
    <text evidence="3">The sequence shown here is derived from an EMBL/GenBank/DDBJ whole genome shotgun (WGS) entry which is preliminary data.</text>
</comment>
<dbReference type="AlphaFoldDB" id="A0AA39J908"/>